<protein>
    <submittedName>
        <fullName evidence="1">Uncharacterized protein</fullName>
    </submittedName>
</protein>
<dbReference type="EMBL" id="LGRX02025884">
    <property type="protein sequence ID" value="KAK3251688.1"/>
    <property type="molecule type" value="Genomic_DNA"/>
</dbReference>
<dbReference type="AlphaFoldDB" id="A0AAE0CC42"/>
<reference evidence="1 2" key="1">
    <citation type="journal article" date="2015" name="Genome Biol. Evol.">
        <title>Comparative Genomics of a Bacterivorous Green Alga Reveals Evolutionary Causalities and Consequences of Phago-Mixotrophic Mode of Nutrition.</title>
        <authorList>
            <person name="Burns J.A."/>
            <person name="Paasch A."/>
            <person name="Narechania A."/>
            <person name="Kim E."/>
        </authorList>
    </citation>
    <scope>NUCLEOTIDE SEQUENCE [LARGE SCALE GENOMIC DNA]</scope>
    <source>
        <strain evidence="1 2">PLY_AMNH</strain>
    </source>
</reference>
<proteinExistence type="predicted"/>
<evidence type="ECO:0000313" key="2">
    <source>
        <dbReference type="Proteomes" id="UP001190700"/>
    </source>
</evidence>
<sequence length="116" mass="13113">MRVLVECLRSPRSAAHRTEVRKLQSGSKVHRRWALRSRAGGCGRKEHQQGARVLPYMVDFLVLLRRRIEALRAQDLASPVLVRLGLGRNEKKGRWEPSQLVEHLGLEVDVKAGSTA</sequence>
<organism evidence="1 2">
    <name type="scientific">Cymbomonas tetramitiformis</name>
    <dbReference type="NCBI Taxonomy" id="36881"/>
    <lineage>
        <taxon>Eukaryota</taxon>
        <taxon>Viridiplantae</taxon>
        <taxon>Chlorophyta</taxon>
        <taxon>Pyramimonadophyceae</taxon>
        <taxon>Pyramimonadales</taxon>
        <taxon>Pyramimonadaceae</taxon>
        <taxon>Cymbomonas</taxon>
    </lineage>
</organism>
<gene>
    <name evidence="1" type="ORF">CYMTET_38975</name>
</gene>
<comment type="caution">
    <text evidence="1">The sequence shown here is derived from an EMBL/GenBank/DDBJ whole genome shotgun (WGS) entry which is preliminary data.</text>
</comment>
<evidence type="ECO:0000313" key="1">
    <source>
        <dbReference type="EMBL" id="KAK3251688.1"/>
    </source>
</evidence>
<dbReference type="Proteomes" id="UP001190700">
    <property type="component" value="Unassembled WGS sequence"/>
</dbReference>
<keyword evidence="2" id="KW-1185">Reference proteome</keyword>
<name>A0AAE0CC42_9CHLO</name>
<accession>A0AAE0CC42</accession>